<evidence type="ECO:0000313" key="1">
    <source>
        <dbReference type="EMBL" id="MDL0089199.1"/>
    </source>
</evidence>
<dbReference type="InterPro" id="IPR007407">
    <property type="entry name" value="DUF459"/>
</dbReference>
<dbReference type="Proteomes" id="UP001173801">
    <property type="component" value="Unassembled WGS sequence"/>
</dbReference>
<comment type="caution">
    <text evidence="1">The sequence shown here is derived from an EMBL/GenBank/DDBJ whole genome shotgun (WGS) entry which is preliminary data.</text>
</comment>
<evidence type="ECO:0000313" key="2">
    <source>
        <dbReference type="Proteomes" id="UP001173801"/>
    </source>
</evidence>
<reference evidence="1" key="2">
    <citation type="journal article" date="2023" name="Microorganisms">
        <title>Isolation and Genomic Characteristics of Cat-Borne Campylobacter felis sp. nov. and Sheep-Borne Campylobacter ovis sp. nov.</title>
        <authorList>
            <person name="Wang H."/>
            <person name="Li Y."/>
            <person name="Gu Y."/>
            <person name="Zhou G."/>
            <person name="Chen X."/>
            <person name="Zhang X."/>
            <person name="Shao Z."/>
            <person name="Zhang J."/>
            <person name="Zhang M."/>
        </authorList>
    </citation>
    <scope>NUCLEOTIDE SEQUENCE</scope>
    <source>
        <strain evidence="1">PS10</strain>
    </source>
</reference>
<keyword evidence="2" id="KW-1185">Reference proteome</keyword>
<reference evidence="1" key="1">
    <citation type="submission" date="2022-08" db="EMBL/GenBank/DDBJ databases">
        <authorList>
            <person name="Wang H."/>
        </authorList>
    </citation>
    <scope>NUCLEOTIDE SEQUENCE</scope>
    <source>
        <strain evidence="1">PS10</strain>
    </source>
</reference>
<dbReference type="Pfam" id="PF04311">
    <property type="entry name" value="DUF459"/>
    <property type="match status" value="1"/>
</dbReference>
<gene>
    <name evidence="1" type="ORF">NYG85_07465</name>
</gene>
<dbReference type="InterPro" id="IPR036514">
    <property type="entry name" value="SGNH_hydro_sf"/>
</dbReference>
<organism evidence="1 2">
    <name type="scientific">Campylobacter gastrosuis</name>
    <dbReference type="NCBI Taxonomy" id="2974576"/>
    <lineage>
        <taxon>Bacteria</taxon>
        <taxon>Pseudomonadati</taxon>
        <taxon>Campylobacterota</taxon>
        <taxon>Epsilonproteobacteria</taxon>
        <taxon>Campylobacterales</taxon>
        <taxon>Campylobacteraceae</taxon>
        <taxon>Campylobacter</taxon>
    </lineage>
</organism>
<dbReference type="RefSeq" id="WP_284937856.1">
    <property type="nucleotide sequence ID" value="NZ_JANURM010000009.1"/>
</dbReference>
<protein>
    <submittedName>
        <fullName evidence="1">DUF459 domain-containing protein</fullName>
    </submittedName>
</protein>
<dbReference type="Gene3D" id="3.40.50.1110">
    <property type="entry name" value="SGNH hydrolase"/>
    <property type="match status" value="1"/>
</dbReference>
<dbReference type="EMBL" id="JANURM010000009">
    <property type="protein sequence ID" value="MDL0089199.1"/>
    <property type="molecule type" value="Genomic_DNA"/>
</dbReference>
<name>A0ABT7HQT4_9BACT</name>
<sequence>MIRFLFVIVFTAILTAFFMQEPLKIYLETKHHIELNLPQNIIFKKGSEFYEFLKQIFKNQAKNEPEIFIDENLSIDRNITILLTKELDSNLTQTHSKITLKSGDEVLFIGDSIMQSIAMNARKIFARRGVKVIDMSKHSTGLINKKYYDWQIASERTLKNHKNIKLVVALFGANDSWGRTIAGKYRELNSTEWGEFYEKRVDEIFQIAKQNGVWLIWLGTPCMKNAEFSAKMVRLNEIFKTTSQRHNQNFIDLTEVVCQNGYITHINNEKNESVRVRANDGIHLSIEGGREAVIRMIDEIKFENNGSF</sequence>
<proteinExistence type="predicted"/>
<dbReference type="SUPFAM" id="SSF52266">
    <property type="entry name" value="SGNH hydrolase"/>
    <property type="match status" value="1"/>
</dbReference>
<accession>A0ABT7HQT4</accession>